<keyword evidence="4" id="KW-0479">Metal-binding</keyword>
<comment type="caution">
    <text evidence="10">The sequence shown here is derived from an EMBL/GenBank/DDBJ whole genome shotgun (WGS) entry which is preliminary data.</text>
</comment>
<dbReference type="Proteomes" id="UP000230551">
    <property type="component" value="Unassembled WGS sequence"/>
</dbReference>
<dbReference type="Pfam" id="PF02225">
    <property type="entry name" value="PA"/>
    <property type="match status" value="1"/>
</dbReference>
<feature type="domain" description="PA" evidence="8">
    <location>
        <begin position="141"/>
        <end position="232"/>
    </location>
</feature>
<evidence type="ECO:0000313" key="11">
    <source>
        <dbReference type="Proteomes" id="UP000230551"/>
    </source>
</evidence>
<keyword evidence="3" id="KW-0645">Protease</keyword>
<dbReference type="AlphaFoldDB" id="A0A2G5PHD2"/>
<dbReference type="STRING" id="85968.GCA_900073015_01809"/>
<dbReference type="InterPro" id="IPR046450">
    <property type="entry name" value="PA_dom_sf"/>
</dbReference>
<protein>
    <submittedName>
        <fullName evidence="10">Amidohydrolase</fullName>
    </submittedName>
</protein>
<accession>A0A2G5PHD2</accession>
<dbReference type="GO" id="GO:0006508">
    <property type="term" value="P:proteolysis"/>
    <property type="evidence" value="ECO:0007669"/>
    <property type="project" value="UniProtKB-KW"/>
</dbReference>
<dbReference type="PANTHER" id="PTHR12147:SF26">
    <property type="entry name" value="PEPTIDASE M28 DOMAIN-CONTAINING PROTEIN"/>
    <property type="match status" value="1"/>
</dbReference>
<dbReference type="GO" id="GO:0008235">
    <property type="term" value="F:metalloexopeptidase activity"/>
    <property type="evidence" value="ECO:0007669"/>
    <property type="project" value="InterPro"/>
</dbReference>
<gene>
    <name evidence="10" type="ORF">CQY22_000180</name>
</gene>
<keyword evidence="5" id="KW-0732">Signal</keyword>
<dbReference type="RefSeq" id="WP_090588684.1">
    <property type="nucleotide sequence ID" value="NZ_CP104302.1"/>
</dbReference>
<keyword evidence="7" id="KW-0862">Zinc</keyword>
<evidence type="ECO:0000256" key="6">
    <source>
        <dbReference type="ARBA" id="ARBA00022801"/>
    </source>
</evidence>
<evidence type="ECO:0000256" key="1">
    <source>
        <dbReference type="ARBA" id="ARBA00005957"/>
    </source>
</evidence>
<dbReference type="InterPro" id="IPR045175">
    <property type="entry name" value="M28_fam"/>
</dbReference>
<dbReference type="Gene3D" id="3.40.630.10">
    <property type="entry name" value="Zn peptidases"/>
    <property type="match status" value="1"/>
</dbReference>
<sequence length="503" mass="52907">MGRNSGAAIPAIVMAVLLAFTVVGCGRDKPADGSESERAAAAEEFAQQLHGDVTLDAMMSHLWYLQDIADRKGGNRAIGSPGYDASVDYVATQLREAGFEVRTPEFEVRLPKSEPGTVRAGDASFVAHALNFSTGTTPDGVTGDLLVLPIEDDSPGCADDDYAGLDATGAVVLVNRGKCPFADKLAVATKAGAAAVVVADTTDEKQMGGTIGENSEVKTPIVSVTKADGAALREHPGPVTLTVEASVQEIAVRNVIAQTETGSSSDVVMVGAHLDSVPEGPGINDNGSGVAAVLETAKKLGPKPEIANAVRFAFWGAEEVGLVGSQKYIETLDEAELRDIALYLNFDMVGSPNPGYFTIDGDQSTTIPRNQPVPRVPEGSAGIERLLSGYLRGQGKESRDTSFDGRSDYDAFTFAGIPSGGLFSGAEGEMTREEAELWEGQAGQPYDPNYHKDSDTLEHINKTAMDIQGRGVAYAVGYYAQDLGGRNGVPAREDRTRHVVPPS</sequence>
<keyword evidence="2" id="KW-0031">Aminopeptidase</keyword>
<dbReference type="GO" id="GO:0046872">
    <property type="term" value="F:metal ion binding"/>
    <property type="evidence" value="ECO:0007669"/>
    <property type="project" value="UniProtKB-KW"/>
</dbReference>
<keyword evidence="11" id="KW-1185">Reference proteome</keyword>
<dbReference type="SUPFAM" id="SSF53187">
    <property type="entry name" value="Zn-dependent exopeptidases"/>
    <property type="match status" value="1"/>
</dbReference>
<feature type="domain" description="Peptidase M28" evidence="9">
    <location>
        <begin position="254"/>
        <end position="475"/>
    </location>
</feature>
<proteinExistence type="inferred from homology"/>
<reference evidence="10 11" key="1">
    <citation type="journal article" date="2017" name="Infect. Genet. Evol.">
        <title>The new phylogeny of the genus Mycobacterium: The old and the news.</title>
        <authorList>
            <person name="Tortoli E."/>
            <person name="Fedrizzi T."/>
            <person name="Meehan C.J."/>
            <person name="Trovato A."/>
            <person name="Grottola A."/>
            <person name="Giacobazzi E."/>
            <person name="Serpini G.F."/>
            <person name="Tagliazucchi S."/>
            <person name="Fabio A."/>
            <person name="Bettua C."/>
            <person name="Bertorelli R."/>
            <person name="Frascaro F."/>
            <person name="De Sanctis V."/>
            <person name="Pecorari M."/>
            <person name="Jousson O."/>
            <person name="Segata N."/>
            <person name="Cirillo D.M."/>
        </authorList>
    </citation>
    <scope>NUCLEOTIDE SEQUENCE [LARGE SCALE GENOMIC DNA]</scope>
    <source>
        <strain evidence="10 11">CIP1034565</strain>
    </source>
</reference>
<dbReference type="OrthoDB" id="345880at2"/>
<dbReference type="Pfam" id="PF04389">
    <property type="entry name" value="Peptidase_M28"/>
    <property type="match status" value="1"/>
</dbReference>
<dbReference type="CDD" id="cd03876">
    <property type="entry name" value="M28_SGAP_like"/>
    <property type="match status" value="1"/>
</dbReference>
<dbReference type="InterPro" id="IPR007484">
    <property type="entry name" value="Peptidase_M28"/>
</dbReference>
<dbReference type="PANTHER" id="PTHR12147">
    <property type="entry name" value="METALLOPEPTIDASE M28 FAMILY MEMBER"/>
    <property type="match status" value="1"/>
</dbReference>
<dbReference type="PROSITE" id="PS51257">
    <property type="entry name" value="PROKAR_LIPOPROTEIN"/>
    <property type="match status" value="1"/>
</dbReference>
<dbReference type="InterPro" id="IPR003137">
    <property type="entry name" value="PA_domain"/>
</dbReference>
<dbReference type="GO" id="GO:0004177">
    <property type="term" value="F:aminopeptidase activity"/>
    <property type="evidence" value="ECO:0007669"/>
    <property type="project" value="UniProtKB-KW"/>
</dbReference>
<evidence type="ECO:0000256" key="2">
    <source>
        <dbReference type="ARBA" id="ARBA00022438"/>
    </source>
</evidence>
<dbReference type="InterPro" id="IPR041756">
    <property type="entry name" value="M28_SGAP-like"/>
</dbReference>
<name>A0A2G5PHD2_9MYCO</name>
<keyword evidence="6 10" id="KW-0378">Hydrolase</keyword>
<evidence type="ECO:0000256" key="3">
    <source>
        <dbReference type="ARBA" id="ARBA00022670"/>
    </source>
</evidence>
<evidence type="ECO:0000256" key="5">
    <source>
        <dbReference type="ARBA" id="ARBA00022729"/>
    </source>
</evidence>
<dbReference type="SUPFAM" id="SSF52025">
    <property type="entry name" value="PA domain"/>
    <property type="match status" value="1"/>
</dbReference>
<evidence type="ECO:0000256" key="7">
    <source>
        <dbReference type="ARBA" id="ARBA00022833"/>
    </source>
</evidence>
<dbReference type="EMBL" id="PDCN02000001">
    <property type="protein sequence ID" value="PIB77433.1"/>
    <property type="molecule type" value="Genomic_DNA"/>
</dbReference>
<evidence type="ECO:0000256" key="4">
    <source>
        <dbReference type="ARBA" id="ARBA00022723"/>
    </source>
</evidence>
<organism evidence="10 11">
    <name type="scientific">Mycolicibacterium brumae</name>
    <dbReference type="NCBI Taxonomy" id="85968"/>
    <lineage>
        <taxon>Bacteria</taxon>
        <taxon>Bacillati</taxon>
        <taxon>Actinomycetota</taxon>
        <taxon>Actinomycetes</taxon>
        <taxon>Mycobacteriales</taxon>
        <taxon>Mycobacteriaceae</taxon>
        <taxon>Mycolicibacterium</taxon>
    </lineage>
</organism>
<evidence type="ECO:0000313" key="10">
    <source>
        <dbReference type="EMBL" id="PIB77433.1"/>
    </source>
</evidence>
<evidence type="ECO:0000259" key="9">
    <source>
        <dbReference type="Pfam" id="PF04389"/>
    </source>
</evidence>
<dbReference type="Gene3D" id="3.50.30.30">
    <property type="match status" value="1"/>
</dbReference>
<evidence type="ECO:0000259" key="8">
    <source>
        <dbReference type="Pfam" id="PF02225"/>
    </source>
</evidence>
<comment type="similarity">
    <text evidence="1">Belongs to the peptidase M28 family. M28A subfamily.</text>
</comment>